<accession>A0AAU9LT41</accession>
<gene>
    <name evidence="2" type="ORF">LVIROSA_LOCUS6355</name>
</gene>
<dbReference type="AlphaFoldDB" id="A0AAU9LT41"/>
<evidence type="ECO:0000313" key="3">
    <source>
        <dbReference type="Proteomes" id="UP001157418"/>
    </source>
</evidence>
<evidence type="ECO:0000256" key="1">
    <source>
        <dbReference type="SAM" id="MobiDB-lite"/>
    </source>
</evidence>
<dbReference type="EMBL" id="CAKMRJ010000113">
    <property type="protein sequence ID" value="CAH1418779.1"/>
    <property type="molecule type" value="Genomic_DNA"/>
</dbReference>
<dbReference type="Proteomes" id="UP001157418">
    <property type="component" value="Unassembled WGS sequence"/>
</dbReference>
<feature type="region of interest" description="Disordered" evidence="1">
    <location>
        <begin position="122"/>
        <end position="145"/>
    </location>
</feature>
<proteinExistence type="predicted"/>
<keyword evidence="3" id="KW-1185">Reference proteome</keyword>
<organism evidence="2 3">
    <name type="scientific">Lactuca virosa</name>
    <dbReference type="NCBI Taxonomy" id="75947"/>
    <lineage>
        <taxon>Eukaryota</taxon>
        <taxon>Viridiplantae</taxon>
        <taxon>Streptophyta</taxon>
        <taxon>Embryophyta</taxon>
        <taxon>Tracheophyta</taxon>
        <taxon>Spermatophyta</taxon>
        <taxon>Magnoliopsida</taxon>
        <taxon>eudicotyledons</taxon>
        <taxon>Gunneridae</taxon>
        <taxon>Pentapetalae</taxon>
        <taxon>asterids</taxon>
        <taxon>campanulids</taxon>
        <taxon>Asterales</taxon>
        <taxon>Asteraceae</taxon>
        <taxon>Cichorioideae</taxon>
        <taxon>Cichorieae</taxon>
        <taxon>Lactucinae</taxon>
        <taxon>Lactuca</taxon>
    </lineage>
</organism>
<reference evidence="2 3" key="1">
    <citation type="submission" date="2022-01" db="EMBL/GenBank/DDBJ databases">
        <authorList>
            <person name="Xiong W."/>
            <person name="Schranz E."/>
        </authorList>
    </citation>
    <scope>NUCLEOTIDE SEQUENCE [LARGE SCALE GENOMIC DNA]</scope>
</reference>
<name>A0AAU9LT41_9ASTR</name>
<feature type="region of interest" description="Disordered" evidence="1">
    <location>
        <begin position="68"/>
        <end position="103"/>
    </location>
</feature>
<protein>
    <submittedName>
        <fullName evidence="2">Uncharacterized protein</fullName>
    </submittedName>
</protein>
<comment type="caution">
    <text evidence="2">The sequence shown here is derived from an EMBL/GenBank/DDBJ whole genome shotgun (WGS) entry which is preliminary data.</text>
</comment>
<evidence type="ECO:0000313" key="2">
    <source>
        <dbReference type="EMBL" id="CAH1418779.1"/>
    </source>
</evidence>
<feature type="compositionally biased region" description="Basic residues" evidence="1">
    <location>
        <begin position="86"/>
        <end position="98"/>
    </location>
</feature>
<feature type="compositionally biased region" description="Basic and acidic residues" evidence="1">
    <location>
        <begin position="68"/>
        <end position="77"/>
    </location>
</feature>
<feature type="compositionally biased region" description="Basic residues" evidence="1">
    <location>
        <begin position="125"/>
        <end position="139"/>
    </location>
</feature>
<sequence>MLRSIDPANPILVQYLTTVNPNVQVGVLLPNGAEGTWKVVKASKKSKKTEQTKFVPEQVENEVTEAIHENAEKEVSKEVVPSKTSILKRTKKPAHRPRHSLERTIIEEVPVEPLSSPKEVSISKGIRKIHKPQPKRRGAHIRDVPVPISLASKKRKAYEVVKKIKKKS</sequence>